<name>A0A8T3AGI6_DENNO</name>
<accession>A0A8T3AGI6</accession>
<dbReference type="AlphaFoldDB" id="A0A8T3AGI6"/>
<comment type="caution">
    <text evidence="1">The sequence shown here is derived from an EMBL/GenBank/DDBJ whole genome shotgun (WGS) entry which is preliminary data.</text>
</comment>
<dbReference type="EMBL" id="JAGYWB010000017">
    <property type="protein sequence ID" value="KAI0495339.1"/>
    <property type="molecule type" value="Genomic_DNA"/>
</dbReference>
<gene>
    <name evidence="1" type="ORF">KFK09_025489</name>
</gene>
<evidence type="ECO:0000313" key="2">
    <source>
        <dbReference type="Proteomes" id="UP000829196"/>
    </source>
</evidence>
<protein>
    <submittedName>
        <fullName evidence="1">Uncharacterized protein</fullName>
    </submittedName>
</protein>
<sequence length="110" mass="13071">MGERGYRQYFRRFVQDEHHLFDTQRADTGYSLGDLEGEDCRRGNWGKFQEAHYDEVAREVGDMACVSDVMKGIHLSLDVVTKLFRFSSYVLTRKLRREVGVRQWWRKSCT</sequence>
<proteinExistence type="predicted"/>
<evidence type="ECO:0000313" key="1">
    <source>
        <dbReference type="EMBL" id="KAI0495339.1"/>
    </source>
</evidence>
<dbReference type="Proteomes" id="UP000829196">
    <property type="component" value="Unassembled WGS sequence"/>
</dbReference>
<reference evidence="1" key="1">
    <citation type="journal article" date="2022" name="Front. Genet.">
        <title>Chromosome-Scale Assembly of the Dendrobium nobile Genome Provides Insights Into the Molecular Mechanism of the Biosynthesis of the Medicinal Active Ingredient of Dendrobium.</title>
        <authorList>
            <person name="Xu Q."/>
            <person name="Niu S.-C."/>
            <person name="Li K.-L."/>
            <person name="Zheng P.-J."/>
            <person name="Zhang X.-J."/>
            <person name="Jia Y."/>
            <person name="Liu Y."/>
            <person name="Niu Y.-X."/>
            <person name="Yu L.-H."/>
            <person name="Chen D.-F."/>
            <person name="Zhang G.-Q."/>
        </authorList>
    </citation>
    <scope>NUCLEOTIDE SEQUENCE</scope>
    <source>
        <tissue evidence="1">Leaf</tissue>
    </source>
</reference>
<organism evidence="1 2">
    <name type="scientific">Dendrobium nobile</name>
    <name type="common">Orchid</name>
    <dbReference type="NCBI Taxonomy" id="94219"/>
    <lineage>
        <taxon>Eukaryota</taxon>
        <taxon>Viridiplantae</taxon>
        <taxon>Streptophyta</taxon>
        <taxon>Embryophyta</taxon>
        <taxon>Tracheophyta</taxon>
        <taxon>Spermatophyta</taxon>
        <taxon>Magnoliopsida</taxon>
        <taxon>Liliopsida</taxon>
        <taxon>Asparagales</taxon>
        <taxon>Orchidaceae</taxon>
        <taxon>Epidendroideae</taxon>
        <taxon>Malaxideae</taxon>
        <taxon>Dendrobiinae</taxon>
        <taxon>Dendrobium</taxon>
    </lineage>
</organism>
<keyword evidence="2" id="KW-1185">Reference proteome</keyword>